<evidence type="ECO:0000256" key="1">
    <source>
        <dbReference type="ARBA" id="ARBA00000085"/>
    </source>
</evidence>
<dbReference type="SUPFAM" id="SSF47384">
    <property type="entry name" value="Homodimeric domain of signal transducing histidine kinase"/>
    <property type="match status" value="1"/>
</dbReference>
<evidence type="ECO:0000259" key="6">
    <source>
        <dbReference type="PROSITE" id="PS50109"/>
    </source>
</evidence>
<dbReference type="InterPro" id="IPR005467">
    <property type="entry name" value="His_kinase_dom"/>
</dbReference>
<evidence type="ECO:0000256" key="4">
    <source>
        <dbReference type="ARBA" id="ARBA00022777"/>
    </source>
</evidence>
<dbReference type="SUPFAM" id="SSF52172">
    <property type="entry name" value="CheY-like"/>
    <property type="match status" value="1"/>
</dbReference>
<dbReference type="Gene3D" id="3.30.450.20">
    <property type="entry name" value="PAS domain"/>
    <property type="match status" value="3"/>
</dbReference>
<dbReference type="GO" id="GO:0009927">
    <property type="term" value="F:histidine phosphotransfer kinase activity"/>
    <property type="evidence" value="ECO:0007669"/>
    <property type="project" value="TreeGrafter"/>
</dbReference>
<dbReference type="GO" id="GO:0000155">
    <property type="term" value="F:phosphorelay sensor kinase activity"/>
    <property type="evidence" value="ECO:0007669"/>
    <property type="project" value="InterPro"/>
</dbReference>
<feature type="domain" description="PAS" evidence="8">
    <location>
        <begin position="157"/>
        <end position="230"/>
    </location>
</feature>
<dbReference type="PANTHER" id="PTHR43047">
    <property type="entry name" value="TWO-COMPONENT HISTIDINE PROTEIN KINASE"/>
    <property type="match status" value="1"/>
</dbReference>
<evidence type="ECO:0000256" key="2">
    <source>
        <dbReference type="ARBA" id="ARBA00012438"/>
    </source>
</evidence>
<dbReference type="Pfam" id="PF00072">
    <property type="entry name" value="Response_reg"/>
    <property type="match status" value="1"/>
</dbReference>
<feature type="domain" description="Response regulatory" evidence="7">
    <location>
        <begin position="666"/>
        <end position="782"/>
    </location>
</feature>
<dbReference type="InterPro" id="IPR013655">
    <property type="entry name" value="PAS_fold_3"/>
</dbReference>
<dbReference type="SUPFAM" id="SSF55785">
    <property type="entry name" value="PYP-like sensor domain (PAS domain)"/>
    <property type="match status" value="2"/>
</dbReference>
<dbReference type="EC" id="2.7.13.3" evidence="2"/>
<dbReference type="SUPFAM" id="SSF55874">
    <property type="entry name" value="ATPase domain of HSP90 chaperone/DNA topoisomerase II/histidine kinase"/>
    <property type="match status" value="1"/>
</dbReference>
<dbReference type="Pfam" id="PF08447">
    <property type="entry name" value="PAS_3"/>
    <property type="match status" value="1"/>
</dbReference>
<organism evidence="10 11">
    <name type="scientific">Eiseniibacteriota bacterium</name>
    <dbReference type="NCBI Taxonomy" id="2212470"/>
    <lineage>
        <taxon>Bacteria</taxon>
        <taxon>Candidatus Eiseniibacteriota</taxon>
    </lineage>
</organism>
<dbReference type="InterPro" id="IPR003661">
    <property type="entry name" value="HisK_dim/P_dom"/>
</dbReference>
<dbReference type="Gene3D" id="3.30.565.10">
    <property type="entry name" value="Histidine kinase-like ATPase, C-terminal domain"/>
    <property type="match status" value="1"/>
</dbReference>
<dbReference type="SMART" id="SM00448">
    <property type="entry name" value="REC"/>
    <property type="match status" value="1"/>
</dbReference>
<dbReference type="Proteomes" id="UP000319771">
    <property type="component" value="Unassembled WGS sequence"/>
</dbReference>
<dbReference type="InterPro" id="IPR011006">
    <property type="entry name" value="CheY-like_superfamily"/>
</dbReference>
<dbReference type="InterPro" id="IPR036890">
    <property type="entry name" value="HATPase_C_sf"/>
</dbReference>
<dbReference type="InterPro" id="IPR001789">
    <property type="entry name" value="Sig_transdc_resp-reg_receiver"/>
</dbReference>
<dbReference type="SMART" id="SM00388">
    <property type="entry name" value="HisKA"/>
    <property type="match status" value="1"/>
</dbReference>
<dbReference type="Pfam" id="PF00512">
    <property type="entry name" value="HisKA"/>
    <property type="match status" value="1"/>
</dbReference>
<dbReference type="InterPro" id="IPR000700">
    <property type="entry name" value="PAS-assoc_C"/>
</dbReference>
<comment type="catalytic activity">
    <reaction evidence="1">
        <text>ATP + protein L-histidine = ADP + protein N-phospho-L-histidine.</text>
        <dbReference type="EC" id="2.7.13.3"/>
    </reaction>
</comment>
<dbReference type="Gene3D" id="3.40.50.2300">
    <property type="match status" value="1"/>
</dbReference>
<evidence type="ECO:0000259" key="7">
    <source>
        <dbReference type="PROSITE" id="PS50110"/>
    </source>
</evidence>
<dbReference type="CDD" id="cd00130">
    <property type="entry name" value="PAS"/>
    <property type="match status" value="1"/>
</dbReference>
<dbReference type="InterPro" id="IPR013656">
    <property type="entry name" value="PAS_4"/>
</dbReference>
<dbReference type="InterPro" id="IPR036097">
    <property type="entry name" value="HisK_dim/P_sf"/>
</dbReference>
<dbReference type="CDD" id="cd00156">
    <property type="entry name" value="REC"/>
    <property type="match status" value="1"/>
</dbReference>
<evidence type="ECO:0000256" key="3">
    <source>
        <dbReference type="ARBA" id="ARBA00022679"/>
    </source>
</evidence>
<dbReference type="CDD" id="cd00082">
    <property type="entry name" value="HisKA"/>
    <property type="match status" value="1"/>
</dbReference>
<dbReference type="EMBL" id="VBPB01000297">
    <property type="protein sequence ID" value="TMQ69573.1"/>
    <property type="molecule type" value="Genomic_DNA"/>
</dbReference>
<dbReference type="GO" id="GO:0005886">
    <property type="term" value="C:plasma membrane"/>
    <property type="evidence" value="ECO:0007669"/>
    <property type="project" value="TreeGrafter"/>
</dbReference>
<dbReference type="PROSITE" id="PS50112">
    <property type="entry name" value="PAS"/>
    <property type="match status" value="1"/>
</dbReference>
<feature type="domain" description="PAC" evidence="9">
    <location>
        <begin position="355"/>
        <end position="416"/>
    </location>
</feature>
<comment type="caution">
    <text evidence="10">The sequence shown here is derived from an EMBL/GenBank/DDBJ whole genome shotgun (WGS) entry which is preliminary data.</text>
</comment>
<gene>
    <name evidence="10" type="ORF">E6K81_14660</name>
</gene>
<name>A0A538U132_UNCEI</name>
<keyword evidence="4" id="KW-0418">Kinase</keyword>
<feature type="domain" description="Histidine kinase" evidence="6">
    <location>
        <begin position="429"/>
        <end position="647"/>
    </location>
</feature>
<evidence type="ECO:0000259" key="8">
    <source>
        <dbReference type="PROSITE" id="PS50112"/>
    </source>
</evidence>
<evidence type="ECO:0000313" key="10">
    <source>
        <dbReference type="EMBL" id="TMQ69573.1"/>
    </source>
</evidence>
<accession>A0A538U132</accession>
<proteinExistence type="predicted"/>
<dbReference type="SMART" id="SM00091">
    <property type="entry name" value="PAS"/>
    <property type="match status" value="2"/>
</dbReference>
<keyword evidence="3" id="KW-0808">Transferase</keyword>
<evidence type="ECO:0000256" key="5">
    <source>
        <dbReference type="PROSITE-ProRule" id="PRU00169"/>
    </source>
</evidence>
<dbReference type="PROSITE" id="PS50113">
    <property type="entry name" value="PAC"/>
    <property type="match status" value="1"/>
</dbReference>
<dbReference type="PROSITE" id="PS50109">
    <property type="entry name" value="HIS_KIN"/>
    <property type="match status" value="1"/>
</dbReference>
<dbReference type="PROSITE" id="PS50110">
    <property type="entry name" value="RESPONSE_REGULATORY"/>
    <property type="match status" value="1"/>
</dbReference>
<dbReference type="InterPro" id="IPR035965">
    <property type="entry name" value="PAS-like_dom_sf"/>
</dbReference>
<sequence>MFDRRPRHLMIPPLLWLGGARLFAPGRGSAPRATDDDVTFVALFEASEDPMVILDATLRLTAANAAAARFLHTAPERLKGAAALEVDLLARLLAAASVPQRMKADVAPVVDEVAVTDSEGQPIQCRIEAVPLPRERTLIHLRDTSAALRAQAALRAADALHRAIFEALPEVCWTMALPEERLLDVGTSVESLFGYQPADFRQRPDLWDELVHPADRERVRAEFRVGLSAGRPFEIHFTGLHRDHRDLPHLVNRVVPVADERGWVDRCEGFIEDQGHQRALEQALRTTQANLRHTLDAVSSGVLVVRPGESGAEVALCNRRLSEILRLDAPVNAGTPVSLAPAELRGLVYGAGTESDFDRRLLSDETRDEITELTDPARVLRRYAGPLRDELGQVVGRIVTVEDITAPSQMQRQLTNSQKMESMGRLAGGVAHDFNNLLGTILGFSSLLLEQTGPGDPRRPGLEQIAQAAERASNLTAALLAFSRSARFERTAVSLNRVVEDTYQILRSTLDPSVSVVMTLDPALPPMLGDALLLQQVLVNLVQEARDRLGGGGTLRLMTRAFDQAVPAEEQESEGHLRRMASLEIHAGTEGPVSARPAVAGTVPPAGATAGLGLTIAEDITRAHGGFLLSRTTRDSTSFEVVFPGERREEAPILAPETATARGHENILVVDDEPGLRALAKSGLRQRGFDVVTVESGEQALEILKQGEPRVDVVVLDLTMPGLSGEKVLRAIRGFRPGLPVLIASGYATVQSQSSWVAAGAVGFIAKPYRIQDLAGKLREVLDRTHGRTG</sequence>
<dbReference type="Gene3D" id="1.10.287.130">
    <property type="match status" value="1"/>
</dbReference>
<feature type="modified residue" description="4-aspartylphosphate" evidence="5">
    <location>
        <position position="717"/>
    </location>
</feature>
<dbReference type="PANTHER" id="PTHR43047:SF72">
    <property type="entry name" value="OSMOSENSING HISTIDINE PROTEIN KINASE SLN1"/>
    <property type="match status" value="1"/>
</dbReference>
<dbReference type="AlphaFoldDB" id="A0A538U132"/>
<reference evidence="10 11" key="1">
    <citation type="journal article" date="2019" name="Nat. Microbiol.">
        <title>Mediterranean grassland soil C-N compound turnover is dependent on rainfall and depth, and is mediated by genomically divergent microorganisms.</title>
        <authorList>
            <person name="Diamond S."/>
            <person name="Andeer P.F."/>
            <person name="Li Z."/>
            <person name="Crits-Christoph A."/>
            <person name="Burstein D."/>
            <person name="Anantharaman K."/>
            <person name="Lane K.R."/>
            <person name="Thomas B.C."/>
            <person name="Pan C."/>
            <person name="Northen T.R."/>
            <person name="Banfield J.F."/>
        </authorList>
    </citation>
    <scope>NUCLEOTIDE SEQUENCE [LARGE SCALE GENOMIC DNA]</scope>
    <source>
        <strain evidence="10">WS_11</strain>
    </source>
</reference>
<keyword evidence="5" id="KW-0597">Phosphoprotein</keyword>
<dbReference type="Pfam" id="PF08448">
    <property type="entry name" value="PAS_4"/>
    <property type="match status" value="1"/>
</dbReference>
<dbReference type="InterPro" id="IPR000014">
    <property type="entry name" value="PAS"/>
</dbReference>
<protein>
    <recommendedName>
        <fullName evidence="2">histidine kinase</fullName>
        <ecNumber evidence="2">2.7.13.3</ecNumber>
    </recommendedName>
</protein>
<evidence type="ECO:0000313" key="11">
    <source>
        <dbReference type="Proteomes" id="UP000319771"/>
    </source>
</evidence>
<evidence type="ECO:0000259" key="9">
    <source>
        <dbReference type="PROSITE" id="PS50113"/>
    </source>
</evidence>